<evidence type="ECO:0008006" key="3">
    <source>
        <dbReference type="Google" id="ProtNLM"/>
    </source>
</evidence>
<sequence>MDRLAARHEVTRAELFRHLDCEPWLASRDLARGWPGVAAADYAAFHQLIETLAWAVQAPTRAIAATFIPAPESALLPPALRVFGCALCWRDAVIAGEPMVLERDWILRASWRCQRHNLPLAPVRRLIGDRAPRSAVRILEAQVVALDRLRRRLPPTAAMAAFNHNVLGQLMGQQNRGMRRGETAYRTRFVANRFHLAPTRIALLAAAHSARPQAPDRFERLVALSAPALLRSSANLLDPKGRRPDAPAPWSVPEGLITRRVVRWEAGLADLIGAYALVLRARMPTAPGMGRPREPQRAISPDFALRIA</sequence>
<dbReference type="AlphaFoldDB" id="A0A7Y0GAJ4"/>
<accession>A0A7Y0GAJ4</accession>
<evidence type="ECO:0000313" key="2">
    <source>
        <dbReference type="Proteomes" id="UP000583556"/>
    </source>
</evidence>
<keyword evidence="2" id="KW-1185">Reference proteome</keyword>
<protein>
    <recommendedName>
        <fullName evidence="3">TniQ protein</fullName>
    </recommendedName>
</protein>
<proteinExistence type="predicted"/>
<dbReference type="RefSeq" id="WP_169494345.1">
    <property type="nucleotide sequence ID" value="NZ_JABBGM010000007.1"/>
</dbReference>
<name>A0A7Y0GAJ4_9SPHN</name>
<comment type="caution">
    <text evidence="1">The sequence shown here is derived from an EMBL/GenBank/DDBJ whole genome shotgun (WGS) entry which is preliminary data.</text>
</comment>
<gene>
    <name evidence="1" type="ORF">HHL27_15785</name>
</gene>
<dbReference type="EMBL" id="JABBGM010000007">
    <property type="protein sequence ID" value="NML95135.1"/>
    <property type="molecule type" value="Genomic_DNA"/>
</dbReference>
<evidence type="ECO:0000313" key="1">
    <source>
        <dbReference type="EMBL" id="NML95135.1"/>
    </source>
</evidence>
<dbReference type="Proteomes" id="UP000583556">
    <property type="component" value="Unassembled WGS sequence"/>
</dbReference>
<reference evidence="1 2" key="1">
    <citation type="submission" date="2020-04" db="EMBL/GenBank/DDBJ databases">
        <title>Novosphingobium sp. TW-4 isolated from soil.</title>
        <authorList>
            <person name="Dahal R.H."/>
            <person name="Chaudhary D.K."/>
        </authorList>
    </citation>
    <scope>NUCLEOTIDE SEQUENCE [LARGE SCALE GENOMIC DNA]</scope>
    <source>
        <strain evidence="1 2">TW-4</strain>
    </source>
</reference>
<organism evidence="1 2">
    <name type="scientific">Novosphingobium olei</name>
    <dbReference type="NCBI Taxonomy" id="2728851"/>
    <lineage>
        <taxon>Bacteria</taxon>
        <taxon>Pseudomonadati</taxon>
        <taxon>Pseudomonadota</taxon>
        <taxon>Alphaproteobacteria</taxon>
        <taxon>Sphingomonadales</taxon>
        <taxon>Sphingomonadaceae</taxon>
        <taxon>Novosphingobium</taxon>
    </lineage>
</organism>